<name>A0A7Y9IRT8_9BURK</name>
<dbReference type="InterPro" id="IPR018713">
    <property type="entry name" value="MPAB/Lcp_cat_dom"/>
</dbReference>
<feature type="domain" description="ER-bound oxygenase mpaB/mpaB'/Rubber oxygenase catalytic" evidence="1">
    <location>
        <begin position="38"/>
        <end position="263"/>
    </location>
</feature>
<gene>
    <name evidence="2" type="ORF">FHW18_000654</name>
</gene>
<dbReference type="Pfam" id="PF09995">
    <property type="entry name" value="MPAB_Lcp_cat"/>
    <property type="match status" value="1"/>
</dbReference>
<dbReference type="GO" id="GO:0016491">
    <property type="term" value="F:oxidoreductase activity"/>
    <property type="evidence" value="ECO:0007669"/>
    <property type="project" value="InterPro"/>
</dbReference>
<comment type="caution">
    <text evidence="2">The sequence shown here is derived from an EMBL/GenBank/DDBJ whole genome shotgun (WGS) entry which is preliminary data.</text>
</comment>
<evidence type="ECO:0000313" key="3">
    <source>
        <dbReference type="Proteomes" id="UP000542125"/>
    </source>
</evidence>
<dbReference type="PANTHER" id="PTHR36151">
    <property type="entry name" value="BLR2777 PROTEIN"/>
    <property type="match status" value="1"/>
</dbReference>
<dbReference type="AlphaFoldDB" id="A0A7Y9IRT8"/>
<dbReference type="PANTHER" id="PTHR36151:SF3">
    <property type="entry name" value="ER-BOUND OXYGENASE MPAB_MPAB'_RUBBER OXYGENASE CATALYTIC DOMAIN-CONTAINING PROTEIN"/>
    <property type="match status" value="1"/>
</dbReference>
<dbReference type="EMBL" id="JACBYR010000001">
    <property type="protein sequence ID" value="NYE81383.1"/>
    <property type="molecule type" value="Genomic_DNA"/>
</dbReference>
<proteinExistence type="predicted"/>
<organism evidence="2 3">
    <name type="scientific">Pigmentiphaga litoralis</name>
    <dbReference type="NCBI Taxonomy" id="516702"/>
    <lineage>
        <taxon>Bacteria</taxon>
        <taxon>Pseudomonadati</taxon>
        <taxon>Pseudomonadota</taxon>
        <taxon>Betaproteobacteria</taxon>
        <taxon>Burkholderiales</taxon>
        <taxon>Alcaligenaceae</taxon>
        <taxon>Pigmentiphaga</taxon>
    </lineage>
</organism>
<accession>A0A7Y9IRT8</accession>
<evidence type="ECO:0000313" key="2">
    <source>
        <dbReference type="EMBL" id="NYE81383.1"/>
    </source>
</evidence>
<dbReference type="Proteomes" id="UP000542125">
    <property type="component" value="Unassembled WGS sequence"/>
</dbReference>
<protein>
    <submittedName>
        <fullName evidence="2">Uncharacterized protein (DUF2236 family)</fullName>
    </submittedName>
</protein>
<evidence type="ECO:0000259" key="1">
    <source>
        <dbReference type="Pfam" id="PF09995"/>
    </source>
</evidence>
<sequence>MRQRIEAAVLGITMPGQTIDYLHPPGDPGLFGPHSMAWQVHGDFTAMLAGGVSALMLQMLHPAALAGVWDHSNFRVDMLGRLRRTARFVAATTYASRQDAEHLIDHVRRIHASVSGTTPAGKPYAASDPHLLTWVHVAEVSSFLESFLVYRQPDFPLAAQNQYLDEIALVAERLGAQNVPRTVVDMRNYLEGMKGELVNDARTQETLRRVLTAPAPGPLAVPFVRLMMRAGIDLLPGFAQEMLGVRQLGPVRQAALRQSVRLAAKPLRWAVRNGTVHRAKRRVGVD</sequence>
<keyword evidence="3" id="KW-1185">Reference proteome</keyword>
<reference evidence="2 3" key="1">
    <citation type="submission" date="2020-07" db="EMBL/GenBank/DDBJ databases">
        <title>Genomic Encyclopedia of Type Strains, Phase IV (KMG-V): Genome sequencing to study the core and pangenomes of soil and plant-associated prokaryotes.</title>
        <authorList>
            <person name="Whitman W."/>
        </authorList>
    </citation>
    <scope>NUCLEOTIDE SEQUENCE [LARGE SCALE GENOMIC DNA]</scope>
    <source>
        <strain evidence="2 3">SAS40</strain>
    </source>
</reference>